<feature type="transmembrane region" description="Helical" evidence="7">
    <location>
        <begin position="253"/>
        <end position="273"/>
    </location>
</feature>
<feature type="transmembrane region" description="Helical" evidence="7">
    <location>
        <begin position="151"/>
        <end position="170"/>
    </location>
</feature>
<protein>
    <recommendedName>
        <fullName evidence="9">Polysaccharide biosynthesis protein</fullName>
    </recommendedName>
</protein>
<sequence length="489" mass="55645">MTNSIIQKTITATKWSVITELVSKCISPITSIILARLLAPEAFGVFATIQMVITFAEVFVESGFQKYLIQHDFENDDNEKQYMSVAFWANLAISLLLWVLIIIFNPLIATLVGSPGKGKLLVIMGFTIPVYGIIGIQNCKLKKDLDFKRFFYVRIASAIVPVVITIPLALLGLSYWALIVGNIVGVLVNSIVLLILRSFTPMLYFSWNDLRTMMSFGIWTLLNGLAVWLTAWFDTFLISNFLNDYYLGLYKNSVSLITAIFAMVTSAIVPVLFSSLSKFQHDSFMFNKLFSDVVCRLTMLLLPAGFGLFLYQDFATSVLLGEKWTEAARIIGITSIVTALRTVYVSLNGDVFRAKGHFKLPLVFQIIELLITLPMCYWGLINGFWYFVYLRAFAKIIMFPIEIVYLQKKCDINIRKILKKSFPYYVATMIMALFAYLLKMISLTTLWNIISIIICIIVYLGVLIFFPSERAAFINGSRKIFKRMRLIKH</sequence>
<evidence type="ECO:0000256" key="4">
    <source>
        <dbReference type="ARBA" id="ARBA00022692"/>
    </source>
</evidence>
<comment type="similarity">
    <text evidence="2">Belongs to the polysaccharide synthase family.</text>
</comment>
<feature type="transmembrane region" description="Helical" evidence="7">
    <location>
        <begin position="422"/>
        <end position="441"/>
    </location>
</feature>
<dbReference type="EMBL" id="UPXP01000011">
    <property type="protein sequence ID" value="VBB39418.1"/>
    <property type="molecule type" value="Genomic_DNA"/>
</dbReference>
<evidence type="ECO:0000256" key="1">
    <source>
        <dbReference type="ARBA" id="ARBA00004651"/>
    </source>
</evidence>
<feature type="transmembrane region" description="Helical" evidence="7">
    <location>
        <begin position="216"/>
        <end position="233"/>
    </location>
</feature>
<evidence type="ECO:0000313" key="8">
    <source>
        <dbReference type="EMBL" id="VBB39418.1"/>
    </source>
</evidence>
<feature type="transmembrane region" description="Helical" evidence="7">
    <location>
        <begin position="359"/>
        <end position="380"/>
    </location>
</feature>
<feature type="transmembrane region" description="Helical" evidence="7">
    <location>
        <begin position="176"/>
        <end position="196"/>
    </location>
</feature>
<evidence type="ECO:0000256" key="2">
    <source>
        <dbReference type="ARBA" id="ARBA00007430"/>
    </source>
</evidence>
<feature type="transmembrane region" description="Helical" evidence="7">
    <location>
        <begin position="293"/>
        <end position="312"/>
    </location>
</feature>
<dbReference type="AlphaFoldDB" id="A0A652ZUF1"/>
<dbReference type="Pfam" id="PF13440">
    <property type="entry name" value="Polysacc_synt_3"/>
    <property type="match status" value="1"/>
</dbReference>
<keyword evidence="6 7" id="KW-0472">Membrane</keyword>
<feature type="transmembrane region" description="Helical" evidence="7">
    <location>
        <begin position="85"/>
        <end position="108"/>
    </location>
</feature>
<dbReference type="GO" id="GO:0005886">
    <property type="term" value="C:plasma membrane"/>
    <property type="evidence" value="ECO:0007669"/>
    <property type="project" value="UniProtKB-SubCell"/>
</dbReference>
<gene>
    <name evidence="8" type="ORF">TRIP_E190336</name>
</gene>
<keyword evidence="3" id="KW-1003">Cell membrane</keyword>
<keyword evidence="4 7" id="KW-0812">Transmembrane</keyword>
<comment type="subcellular location">
    <subcellularLocation>
        <location evidence="1">Cell membrane</location>
        <topology evidence="1">Multi-pass membrane protein</topology>
    </subcellularLocation>
</comment>
<feature type="transmembrane region" description="Helical" evidence="7">
    <location>
        <begin position="120"/>
        <end position="139"/>
    </location>
</feature>
<evidence type="ECO:0000256" key="6">
    <source>
        <dbReference type="ARBA" id="ARBA00023136"/>
    </source>
</evidence>
<evidence type="ECO:0000256" key="5">
    <source>
        <dbReference type="ARBA" id="ARBA00022989"/>
    </source>
</evidence>
<dbReference type="CDD" id="cd13127">
    <property type="entry name" value="MATE_tuaB_like"/>
    <property type="match status" value="1"/>
</dbReference>
<feature type="transmembrane region" description="Helical" evidence="7">
    <location>
        <begin position="447"/>
        <end position="466"/>
    </location>
</feature>
<evidence type="ECO:0000256" key="7">
    <source>
        <dbReference type="SAM" id="Phobius"/>
    </source>
</evidence>
<organism evidence="8">
    <name type="scientific">uncultured Spirochaetota bacterium</name>
    <dbReference type="NCBI Taxonomy" id="460511"/>
    <lineage>
        <taxon>Bacteria</taxon>
        <taxon>Pseudomonadati</taxon>
        <taxon>Spirochaetota</taxon>
        <taxon>environmental samples</taxon>
    </lineage>
</organism>
<name>A0A652ZUF1_9SPIR</name>
<dbReference type="PANTHER" id="PTHR30250">
    <property type="entry name" value="PST FAMILY PREDICTED COLANIC ACID TRANSPORTER"/>
    <property type="match status" value="1"/>
</dbReference>
<keyword evidence="5 7" id="KW-1133">Transmembrane helix</keyword>
<evidence type="ECO:0008006" key="9">
    <source>
        <dbReference type="Google" id="ProtNLM"/>
    </source>
</evidence>
<evidence type="ECO:0000256" key="3">
    <source>
        <dbReference type="ARBA" id="ARBA00022475"/>
    </source>
</evidence>
<dbReference type="InterPro" id="IPR050833">
    <property type="entry name" value="Poly_Biosynth_Transport"/>
</dbReference>
<accession>A0A652ZUF1</accession>
<dbReference type="PANTHER" id="PTHR30250:SF10">
    <property type="entry name" value="LIPOPOLYSACCHARIDE BIOSYNTHESIS PROTEIN WZXC"/>
    <property type="match status" value="1"/>
</dbReference>
<proteinExistence type="inferred from homology"/>
<reference evidence="8" key="1">
    <citation type="submission" date="2018-07" db="EMBL/GenBank/DDBJ databases">
        <authorList>
            <consortium name="Genoscope - CEA"/>
            <person name="William W."/>
        </authorList>
    </citation>
    <scope>NUCLEOTIDE SEQUENCE</scope>
    <source>
        <strain evidence="8">IK1</strain>
    </source>
</reference>